<gene>
    <name evidence="3" type="ORF">FB466_1991</name>
</gene>
<keyword evidence="4" id="KW-1185">Reference proteome</keyword>
<evidence type="ECO:0000256" key="1">
    <source>
        <dbReference type="HAMAP-Rule" id="MF_00771"/>
    </source>
</evidence>
<dbReference type="NCBIfam" id="NF002616">
    <property type="entry name" value="PRK02268.1-2"/>
    <property type="match status" value="1"/>
</dbReference>
<dbReference type="AlphaFoldDB" id="A0A543HRU0"/>
<dbReference type="SUPFAM" id="SSF88697">
    <property type="entry name" value="PUA domain-like"/>
    <property type="match status" value="1"/>
</dbReference>
<dbReference type="InterPro" id="IPR015947">
    <property type="entry name" value="PUA-like_sf"/>
</dbReference>
<name>A0A543HRU0_9MICO</name>
<organism evidence="3 4">
    <name type="scientific">Klugiella xanthotipulae</name>
    <dbReference type="NCBI Taxonomy" id="244735"/>
    <lineage>
        <taxon>Bacteria</taxon>
        <taxon>Bacillati</taxon>
        <taxon>Actinomycetota</taxon>
        <taxon>Actinomycetes</taxon>
        <taxon>Micrococcales</taxon>
        <taxon>Microbacteriaceae</taxon>
        <taxon>Klugiella</taxon>
    </lineage>
</organism>
<protein>
    <recommendedName>
        <fullName evidence="1">UPF0310 protein FB466_1991</fullName>
    </recommendedName>
</protein>
<dbReference type="OrthoDB" id="9793567at2"/>
<evidence type="ECO:0000313" key="3">
    <source>
        <dbReference type="EMBL" id="TQM61063.1"/>
    </source>
</evidence>
<dbReference type="InterPro" id="IPR002740">
    <property type="entry name" value="EVE_domain"/>
</dbReference>
<dbReference type="Gene3D" id="3.10.590.10">
    <property type="entry name" value="ph1033 like domains"/>
    <property type="match status" value="1"/>
</dbReference>
<reference evidence="3 4" key="1">
    <citation type="submission" date="2019-06" db="EMBL/GenBank/DDBJ databases">
        <title>Sequencing the genomes of 1000 actinobacteria strains.</title>
        <authorList>
            <person name="Klenk H.-P."/>
        </authorList>
    </citation>
    <scope>NUCLEOTIDE SEQUENCE [LARGE SCALE GENOMIC DNA]</scope>
    <source>
        <strain evidence="3 4">DSM 18031</strain>
    </source>
</reference>
<comment type="similarity">
    <text evidence="1">Belongs to the UPF0310 family.</text>
</comment>
<proteinExistence type="inferred from homology"/>
<dbReference type="EMBL" id="VFPN01000003">
    <property type="protein sequence ID" value="TQM61063.1"/>
    <property type="molecule type" value="Genomic_DNA"/>
</dbReference>
<dbReference type="Pfam" id="PF01878">
    <property type="entry name" value="EVE"/>
    <property type="match status" value="1"/>
</dbReference>
<accession>A0A543HRU0</accession>
<feature type="domain" description="EVE" evidence="2">
    <location>
        <begin position="5"/>
        <end position="132"/>
    </location>
</feature>
<evidence type="ECO:0000259" key="2">
    <source>
        <dbReference type="Pfam" id="PF01878"/>
    </source>
</evidence>
<evidence type="ECO:0000313" key="4">
    <source>
        <dbReference type="Proteomes" id="UP000318331"/>
    </source>
</evidence>
<dbReference type="RefSeq" id="WP_141918133.1">
    <property type="nucleotide sequence ID" value="NZ_BAAAYS010000016.1"/>
</dbReference>
<dbReference type="InterPro" id="IPR022996">
    <property type="entry name" value="UPF0310"/>
</dbReference>
<dbReference type="CDD" id="cd21132">
    <property type="entry name" value="EVE-like"/>
    <property type="match status" value="1"/>
</dbReference>
<dbReference type="Proteomes" id="UP000318331">
    <property type="component" value="Unassembled WGS sequence"/>
</dbReference>
<sequence>MTRGWLGVVSAAHVRRGIELGIAQINHGKRAPLTRMHADDTLIYYSPTEHRGDRAPYQRFTAIGSFPDDDIWQADEGSFKPYRRRIDYLSARPAPHAALRPRLHLTQEPNWGYQLRYGLIPLDTHDVQIITEAMCV</sequence>
<dbReference type="HAMAP" id="MF_00771">
    <property type="entry name" value="UPF0310"/>
    <property type="match status" value="1"/>
</dbReference>
<comment type="caution">
    <text evidence="3">The sequence shown here is derived from an EMBL/GenBank/DDBJ whole genome shotgun (WGS) entry which is preliminary data.</text>
</comment>